<reference evidence="1 2" key="1">
    <citation type="journal article" date="2021" name="MBio">
        <title>Poor Competitiveness of Bradyrhizobium in Pigeon Pea Root Colonization in Indian Soils.</title>
        <authorList>
            <person name="Chalasani D."/>
            <person name="Basu A."/>
            <person name="Pullabhotla S.V.S.R.N."/>
            <person name="Jorrin B."/>
            <person name="Neal A.L."/>
            <person name="Poole P.S."/>
            <person name="Podile A.R."/>
            <person name="Tkacz A."/>
        </authorList>
    </citation>
    <scope>NUCLEOTIDE SEQUENCE [LARGE SCALE GENOMIC DNA]</scope>
    <source>
        <strain evidence="1 2">HU56</strain>
    </source>
</reference>
<protein>
    <submittedName>
        <fullName evidence="1">Uncharacterized protein</fullName>
    </submittedName>
</protein>
<comment type="caution">
    <text evidence="1">The sequence shown here is derived from an EMBL/GenBank/DDBJ whole genome shotgun (WGS) entry which is preliminary data.</text>
</comment>
<dbReference type="EMBL" id="JAEUAK010000002">
    <property type="protein sequence ID" value="MBW9052258.1"/>
    <property type="molecule type" value="Genomic_DNA"/>
</dbReference>
<keyword evidence="2" id="KW-1185">Reference proteome</keyword>
<dbReference type="Proteomes" id="UP000717752">
    <property type="component" value="Unassembled WGS sequence"/>
</dbReference>
<sequence length="417" mass="46602">MKYGTVNQAEREKVRHFDPWLVASGDNLVALVDCLFSSLTPPPITPGRRHRADATARRKTCTETLIANLVMAALGAAQNRDIVISLRKLKRSRYDREHVSPNGLRWAMVELAAHGYIEVEGAVYKEQRTKLIPTLEFVSLLKRHEVKREDVGRANGGETIVLQAEVDGEKLLVDYRDTSETGTLRAEMFAINEALDQADIRFDGEKLGPIHLTRRFDAEKSAAPYSFNRHGRLYGGLWESLPRVDRHRLTIGGETVADLDFSSMFVRLAYLRQGVMPPEGDLYAIPGLQDHRDGVKRVIASLFFRESKSKRLPHDAKLLLPESWTMARVRSAIAHAHPVIAPLLDTDVGFELMATESNLLIAILLDLISQGITALPMHDGLMVAESKKVIAAETMERVSLSKLGVRLPVTEKPIIRP</sequence>
<gene>
    <name evidence="1" type="ORF">JNB85_07485</name>
</gene>
<name>A0ABS7GSF6_9HYPH</name>
<organism evidence="1 2">
    <name type="scientific">Rhizobium mesosinicum</name>
    <dbReference type="NCBI Taxonomy" id="335017"/>
    <lineage>
        <taxon>Bacteria</taxon>
        <taxon>Pseudomonadati</taxon>
        <taxon>Pseudomonadota</taxon>
        <taxon>Alphaproteobacteria</taxon>
        <taxon>Hyphomicrobiales</taxon>
        <taxon>Rhizobiaceae</taxon>
        <taxon>Rhizobium/Agrobacterium group</taxon>
        <taxon>Rhizobium</taxon>
    </lineage>
</organism>
<accession>A0ABS7GSF6</accession>
<evidence type="ECO:0000313" key="1">
    <source>
        <dbReference type="EMBL" id="MBW9052258.1"/>
    </source>
</evidence>
<proteinExistence type="predicted"/>
<evidence type="ECO:0000313" key="2">
    <source>
        <dbReference type="Proteomes" id="UP000717752"/>
    </source>
</evidence>